<proteinExistence type="predicted"/>
<gene>
    <name evidence="1" type="ORF">Sradi_1583100</name>
</gene>
<dbReference type="EMBL" id="JACGWJ010000006">
    <property type="protein sequence ID" value="KAL0413814.1"/>
    <property type="molecule type" value="Genomic_DNA"/>
</dbReference>
<name>A0AAW2U9A8_SESRA</name>
<dbReference type="AlphaFoldDB" id="A0AAW2U9A8"/>
<reference evidence="1" key="1">
    <citation type="submission" date="2020-06" db="EMBL/GenBank/DDBJ databases">
        <authorList>
            <person name="Li T."/>
            <person name="Hu X."/>
            <person name="Zhang T."/>
            <person name="Song X."/>
            <person name="Zhang H."/>
            <person name="Dai N."/>
            <person name="Sheng W."/>
            <person name="Hou X."/>
            <person name="Wei L."/>
        </authorList>
    </citation>
    <scope>NUCLEOTIDE SEQUENCE</scope>
    <source>
        <strain evidence="1">G02</strain>
        <tissue evidence="1">Leaf</tissue>
    </source>
</reference>
<sequence length="149" mass="17245">MVKQRAKLTWLKDGDVCFKTFFKKVKARRALHRVYQIQSEQGGLLLEQDAIKLEFIKFFKNLLGGNNIQEEVRVEHISTWANHLITEEEETGRIAPIQNKEIRQVVFGIVDEKTPGPDGYSTKFYEPAWLVIGLEVSAAVREFFDNEEC</sequence>
<protein>
    <recommendedName>
        <fullName evidence="2">Reverse transcriptase domain-containing protein</fullName>
    </recommendedName>
</protein>
<evidence type="ECO:0008006" key="2">
    <source>
        <dbReference type="Google" id="ProtNLM"/>
    </source>
</evidence>
<organism evidence="1">
    <name type="scientific">Sesamum radiatum</name>
    <name type="common">Black benniseed</name>
    <dbReference type="NCBI Taxonomy" id="300843"/>
    <lineage>
        <taxon>Eukaryota</taxon>
        <taxon>Viridiplantae</taxon>
        <taxon>Streptophyta</taxon>
        <taxon>Embryophyta</taxon>
        <taxon>Tracheophyta</taxon>
        <taxon>Spermatophyta</taxon>
        <taxon>Magnoliopsida</taxon>
        <taxon>eudicotyledons</taxon>
        <taxon>Gunneridae</taxon>
        <taxon>Pentapetalae</taxon>
        <taxon>asterids</taxon>
        <taxon>lamiids</taxon>
        <taxon>Lamiales</taxon>
        <taxon>Pedaliaceae</taxon>
        <taxon>Sesamum</taxon>
    </lineage>
</organism>
<comment type="caution">
    <text evidence="1">The sequence shown here is derived from an EMBL/GenBank/DDBJ whole genome shotgun (WGS) entry which is preliminary data.</text>
</comment>
<reference evidence="1" key="2">
    <citation type="journal article" date="2024" name="Plant">
        <title>Genomic evolution and insights into agronomic trait innovations of Sesamum species.</title>
        <authorList>
            <person name="Miao H."/>
            <person name="Wang L."/>
            <person name="Qu L."/>
            <person name="Liu H."/>
            <person name="Sun Y."/>
            <person name="Le M."/>
            <person name="Wang Q."/>
            <person name="Wei S."/>
            <person name="Zheng Y."/>
            <person name="Lin W."/>
            <person name="Duan Y."/>
            <person name="Cao H."/>
            <person name="Xiong S."/>
            <person name="Wang X."/>
            <person name="Wei L."/>
            <person name="Li C."/>
            <person name="Ma Q."/>
            <person name="Ju M."/>
            <person name="Zhao R."/>
            <person name="Li G."/>
            <person name="Mu C."/>
            <person name="Tian Q."/>
            <person name="Mei H."/>
            <person name="Zhang T."/>
            <person name="Gao T."/>
            <person name="Zhang H."/>
        </authorList>
    </citation>
    <scope>NUCLEOTIDE SEQUENCE</scope>
    <source>
        <strain evidence="1">G02</strain>
    </source>
</reference>
<accession>A0AAW2U9A8</accession>
<evidence type="ECO:0000313" key="1">
    <source>
        <dbReference type="EMBL" id="KAL0413814.1"/>
    </source>
</evidence>